<protein>
    <submittedName>
        <fullName evidence="2">Outer membrane lipoprotein-sorting protein</fullName>
    </submittedName>
</protein>
<dbReference type="PANTHER" id="PTHR37507">
    <property type="entry name" value="SPORULATION PROTEIN YDCC"/>
    <property type="match status" value="1"/>
</dbReference>
<feature type="domain" description="Uncharacterized protein TP-0789" evidence="1">
    <location>
        <begin position="67"/>
        <end position="248"/>
    </location>
</feature>
<proteinExistence type="predicted"/>
<name>A0ABV6FMV5_9BACT</name>
<comment type="caution">
    <text evidence="2">The sequence shown here is derived from an EMBL/GenBank/DDBJ whole genome shotgun (WGS) entry which is preliminary data.</text>
</comment>
<dbReference type="CDD" id="cd16329">
    <property type="entry name" value="LolA_like"/>
    <property type="match status" value="1"/>
</dbReference>
<organism evidence="2 3">
    <name type="scientific">Fontibacter flavus</name>
    <dbReference type="NCBI Taxonomy" id="654838"/>
    <lineage>
        <taxon>Bacteria</taxon>
        <taxon>Pseudomonadati</taxon>
        <taxon>Bacteroidota</taxon>
        <taxon>Cytophagia</taxon>
        <taxon>Cytophagales</taxon>
        <taxon>Cyclobacteriaceae</taxon>
        <taxon>Fontibacter</taxon>
    </lineage>
</organism>
<reference evidence="2 3" key="1">
    <citation type="submission" date="2024-09" db="EMBL/GenBank/DDBJ databases">
        <authorList>
            <person name="Sun Q."/>
            <person name="Mori K."/>
        </authorList>
    </citation>
    <scope>NUCLEOTIDE SEQUENCE [LARGE SCALE GENOMIC DNA]</scope>
    <source>
        <strain evidence="2 3">CCM 7650</strain>
    </source>
</reference>
<keyword evidence="3" id="KW-1185">Reference proteome</keyword>
<keyword evidence="2" id="KW-0449">Lipoprotein</keyword>
<evidence type="ECO:0000313" key="3">
    <source>
        <dbReference type="Proteomes" id="UP001589797"/>
    </source>
</evidence>
<dbReference type="RefSeq" id="WP_382385503.1">
    <property type="nucleotide sequence ID" value="NZ_JBHLWI010000001.1"/>
</dbReference>
<gene>
    <name evidence="2" type="ORF">ACFFIP_00015</name>
</gene>
<dbReference type="Pfam" id="PF17131">
    <property type="entry name" value="LolA_like"/>
    <property type="match status" value="1"/>
</dbReference>
<sequence length="251" mass="29319">MTIQIKIIFLLLTAVLLPGLNFGQTAKEIIEKMDKKMRGETIQVEIEMDIVRPRFSRTVGIKSWAKGKDYSMILITSPARDKGTSYLKRQKEIWNWVPTIERTIKLPPSMMSQSWMGSDFTNDDLVKESSVVEDYDHSILKSEKYQNSDCHVIQMIPKPDAAVVFGKVLVWVDKELFVELKVENYDEYDNLVSTIFAYDIQKMDDREIPTRMEMIPADKPNQKTVLRYKNMIFDKPIDDSFFSVQRMKDLR</sequence>
<dbReference type="InterPro" id="IPR033399">
    <property type="entry name" value="TP_0789-like"/>
</dbReference>
<dbReference type="PANTHER" id="PTHR37507:SF2">
    <property type="entry name" value="SPORULATION PROTEIN YDCC"/>
    <property type="match status" value="1"/>
</dbReference>
<accession>A0ABV6FMV5</accession>
<evidence type="ECO:0000259" key="1">
    <source>
        <dbReference type="Pfam" id="PF17131"/>
    </source>
</evidence>
<evidence type="ECO:0000313" key="2">
    <source>
        <dbReference type="EMBL" id="MFC0261046.1"/>
    </source>
</evidence>
<dbReference type="InterPro" id="IPR052944">
    <property type="entry name" value="Sporulation_related"/>
</dbReference>
<dbReference type="Proteomes" id="UP001589797">
    <property type="component" value="Unassembled WGS sequence"/>
</dbReference>
<dbReference type="EMBL" id="JBHLWI010000001">
    <property type="protein sequence ID" value="MFC0261046.1"/>
    <property type="molecule type" value="Genomic_DNA"/>
</dbReference>
<dbReference type="Gene3D" id="2.50.20.10">
    <property type="entry name" value="Lipoprotein localisation LolA/LolB/LppX"/>
    <property type="match status" value="1"/>
</dbReference>